<feature type="transmembrane region" description="Helical" evidence="16">
    <location>
        <begin position="62"/>
        <end position="80"/>
    </location>
</feature>
<dbReference type="SMART" id="SM00388">
    <property type="entry name" value="HisKA"/>
    <property type="match status" value="1"/>
</dbReference>
<feature type="transmembrane region" description="Helical" evidence="16">
    <location>
        <begin position="234"/>
        <end position="252"/>
    </location>
</feature>
<dbReference type="Pfam" id="PF00512">
    <property type="entry name" value="HisKA"/>
    <property type="match status" value="1"/>
</dbReference>
<dbReference type="PROSITE" id="PS50109">
    <property type="entry name" value="HIS_KIN"/>
    <property type="match status" value="1"/>
</dbReference>
<organism evidence="19 20">
    <name type="scientific">Arthrobacter halodurans</name>
    <dbReference type="NCBI Taxonomy" id="516699"/>
    <lineage>
        <taxon>Bacteria</taxon>
        <taxon>Bacillati</taxon>
        <taxon>Actinomycetota</taxon>
        <taxon>Actinomycetes</taxon>
        <taxon>Micrococcales</taxon>
        <taxon>Micrococcaceae</taxon>
        <taxon>Arthrobacter</taxon>
    </lineage>
</organism>
<keyword evidence="8" id="KW-0547">Nucleotide-binding</keyword>
<evidence type="ECO:0000256" key="8">
    <source>
        <dbReference type="ARBA" id="ARBA00022741"/>
    </source>
</evidence>
<sequence length="673" mass="71262">MKSSARTRAAWPHAVFAAALALFALLGRATQLPGTGVALVWPAAGVALLWYLWAARRPGHRVPTLAAILAITAGFNYATGLPLQRALLFGVVTAVQALIAHAVLRRWAPPRQTTVRAFFVTACAAIAAAAVGAGIVALAMAAVGAPDMGAAFVAWLVRNGISLCTVASLGLVAAESLPALRRSPPARLAEGAALVGLTAAACAVGFGRDDGVPLFFVTLPFGVWAALRFSALSAYLHAIATGAVLVAITLTGHGPFRELPPSTAAYTAQFYLFVVFVVTALLAVNREESRRLLADLQRSGVQARDEARLRDVVIKTITEGIIVVGSDGRFILQNQTSRDWLGPIPEDVGQWGDEIGVTTASGEKLRGEDLPLSRALRGEIVQRAEMTIPRPGGGERHLSVDAVPLALPGEDSHGAVAVFRDITEDRRQREHLTRFASVVAHDLKTPLTVFDGWLELLEEEGRDAVARERAVASMQRASGKMNRLISDLLTYSLARNGDNHPTVIDVGAMAYAVAEPVVVLARKRGTPVRLDVSARGLVYADRKLLEQLLANLLGNAVKYADPDRPVQIEVASRPADEPGWIAVQVSDNGIGIPDGELEGVFDEFRRASNGMARASGSGLGLAICRRIVQGHGGTITARRGDPHGSVFEFTLPAEPDVDEDGPRPAARGSAAIS</sequence>
<comment type="caution">
    <text evidence="19">The sequence shown here is derived from an EMBL/GenBank/DDBJ whole genome shotgun (WGS) entry which is preliminary data.</text>
</comment>
<feature type="domain" description="PAC" evidence="18">
    <location>
        <begin position="382"/>
        <end position="434"/>
    </location>
</feature>
<dbReference type="InterPro" id="IPR007895">
    <property type="entry name" value="MASE1"/>
</dbReference>
<evidence type="ECO:0000256" key="2">
    <source>
        <dbReference type="ARBA" id="ARBA00004651"/>
    </source>
</evidence>
<feature type="transmembrane region" description="Helical" evidence="16">
    <location>
        <begin position="186"/>
        <end position="206"/>
    </location>
</feature>
<feature type="transmembrane region" description="Helical" evidence="16">
    <location>
        <begin position="152"/>
        <end position="174"/>
    </location>
</feature>
<evidence type="ECO:0000256" key="12">
    <source>
        <dbReference type="ARBA" id="ARBA00023012"/>
    </source>
</evidence>
<evidence type="ECO:0000256" key="14">
    <source>
        <dbReference type="ARBA" id="ARBA00039401"/>
    </source>
</evidence>
<dbReference type="NCBIfam" id="TIGR00229">
    <property type="entry name" value="sensory_box"/>
    <property type="match status" value="1"/>
</dbReference>
<dbReference type="PANTHER" id="PTHR42878:SF7">
    <property type="entry name" value="SENSOR HISTIDINE KINASE GLRK"/>
    <property type="match status" value="1"/>
</dbReference>
<evidence type="ECO:0000256" key="1">
    <source>
        <dbReference type="ARBA" id="ARBA00000085"/>
    </source>
</evidence>
<evidence type="ECO:0000256" key="10">
    <source>
        <dbReference type="ARBA" id="ARBA00022840"/>
    </source>
</evidence>
<name>A0ABV4UK29_9MICC</name>
<dbReference type="EMBL" id="JBHDLJ010000003">
    <property type="protein sequence ID" value="MFB0833943.1"/>
    <property type="molecule type" value="Genomic_DNA"/>
</dbReference>
<keyword evidence="11 16" id="KW-1133">Transmembrane helix</keyword>
<dbReference type="InterPro" id="IPR005467">
    <property type="entry name" value="His_kinase_dom"/>
</dbReference>
<dbReference type="Gene3D" id="1.10.287.130">
    <property type="match status" value="1"/>
</dbReference>
<feature type="transmembrane region" description="Helical" evidence="16">
    <location>
        <begin position="39"/>
        <end position="55"/>
    </location>
</feature>
<dbReference type="InterPro" id="IPR000700">
    <property type="entry name" value="PAS-assoc_C"/>
</dbReference>
<dbReference type="Pfam" id="PF08448">
    <property type="entry name" value="PAS_4"/>
    <property type="match status" value="1"/>
</dbReference>
<evidence type="ECO:0000256" key="7">
    <source>
        <dbReference type="ARBA" id="ARBA00022692"/>
    </source>
</evidence>
<feature type="transmembrane region" description="Helical" evidence="16">
    <location>
        <begin position="264"/>
        <end position="284"/>
    </location>
</feature>
<keyword evidence="4" id="KW-1003">Cell membrane</keyword>
<keyword evidence="12" id="KW-0902">Two-component regulatory system</keyword>
<evidence type="ECO:0000259" key="17">
    <source>
        <dbReference type="PROSITE" id="PS50109"/>
    </source>
</evidence>
<dbReference type="InterPro" id="IPR003661">
    <property type="entry name" value="HisK_dim/P_dom"/>
</dbReference>
<comment type="subcellular location">
    <subcellularLocation>
        <location evidence="2">Cell membrane</location>
        <topology evidence="2">Multi-pass membrane protein</topology>
    </subcellularLocation>
</comment>
<dbReference type="Pfam" id="PF05231">
    <property type="entry name" value="MASE1"/>
    <property type="match status" value="1"/>
</dbReference>
<evidence type="ECO:0000256" key="16">
    <source>
        <dbReference type="SAM" id="Phobius"/>
    </source>
</evidence>
<dbReference type="CDD" id="cd00130">
    <property type="entry name" value="PAS"/>
    <property type="match status" value="1"/>
</dbReference>
<evidence type="ECO:0000256" key="11">
    <source>
        <dbReference type="ARBA" id="ARBA00022989"/>
    </source>
</evidence>
<dbReference type="InterPro" id="IPR036097">
    <property type="entry name" value="HisK_dim/P_sf"/>
</dbReference>
<dbReference type="Proteomes" id="UP001575652">
    <property type="component" value="Unassembled WGS sequence"/>
</dbReference>
<gene>
    <name evidence="19" type="ORF">ACETWP_05015</name>
</gene>
<dbReference type="InterPro" id="IPR003594">
    <property type="entry name" value="HATPase_dom"/>
</dbReference>
<evidence type="ECO:0000259" key="18">
    <source>
        <dbReference type="PROSITE" id="PS50113"/>
    </source>
</evidence>
<dbReference type="InterPro" id="IPR050351">
    <property type="entry name" value="BphY/WalK/GraS-like"/>
</dbReference>
<dbReference type="PRINTS" id="PR00344">
    <property type="entry name" value="BCTRLSENSOR"/>
</dbReference>
<dbReference type="Gene3D" id="3.30.450.20">
    <property type="entry name" value="PAS domain"/>
    <property type="match status" value="1"/>
</dbReference>
<dbReference type="SUPFAM" id="SSF55874">
    <property type="entry name" value="ATPase domain of HSP90 chaperone/DNA topoisomerase II/histidine kinase"/>
    <property type="match status" value="1"/>
</dbReference>
<evidence type="ECO:0000256" key="4">
    <source>
        <dbReference type="ARBA" id="ARBA00022475"/>
    </source>
</evidence>
<evidence type="ECO:0000256" key="9">
    <source>
        <dbReference type="ARBA" id="ARBA00022777"/>
    </source>
</evidence>
<evidence type="ECO:0000256" key="5">
    <source>
        <dbReference type="ARBA" id="ARBA00022553"/>
    </source>
</evidence>
<evidence type="ECO:0000256" key="3">
    <source>
        <dbReference type="ARBA" id="ARBA00012438"/>
    </source>
</evidence>
<dbReference type="InterPro" id="IPR013656">
    <property type="entry name" value="PAS_4"/>
</dbReference>
<dbReference type="InterPro" id="IPR036890">
    <property type="entry name" value="HATPase_C_sf"/>
</dbReference>
<evidence type="ECO:0000313" key="20">
    <source>
        <dbReference type="Proteomes" id="UP001575652"/>
    </source>
</evidence>
<proteinExistence type="predicted"/>
<protein>
    <recommendedName>
        <fullName evidence="14">Sensor-like histidine kinase SenX3</fullName>
        <ecNumber evidence="3">2.7.13.3</ecNumber>
    </recommendedName>
</protein>
<dbReference type="RefSeq" id="WP_373971119.1">
    <property type="nucleotide sequence ID" value="NZ_JBHDLJ010000003.1"/>
</dbReference>
<dbReference type="CDD" id="cd00075">
    <property type="entry name" value="HATPase"/>
    <property type="match status" value="1"/>
</dbReference>
<keyword evidence="9" id="KW-0418">Kinase</keyword>
<reference evidence="19 20" key="1">
    <citation type="submission" date="2024-09" db="EMBL/GenBank/DDBJ databases">
        <authorList>
            <person name="Salinas-Garcia M.A."/>
            <person name="Prieme A."/>
        </authorList>
    </citation>
    <scope>NUCLEOTIDE SEQUENCE [LARGE SCALE GENOMIC DNA]</scope>
    <source>
        <strain evidence="19 20">DSM 21081</strain>
    </source>
</reference>
<dbReference type="Pfam" id="PF02518">
    <property type="entry name" value="HATPase_c"/>
    <property type="match status" value="1"/>
</dbReference>
<feature type="domain" description="Histidine kinase" evidence="17">
    <location>
        <begin position="438"/>
        <end position="655"/>
    </location>
</feature>
<dbReference type="SUPFAM" id="SSF55785">
    <property type="entry name" value="PYP-like sensor domain (PAS domain)"/>
    <property type="match status" value="1"/>
</dbReference>
<dbReference type="PANTHER" id="PTHR42878">
    <property type="entry name" value="TWO-COMPONENT HISTIDINE KINASE"/>
    <property type="match status" value="1"/>
</dbReference>
<dbReference type="GO" id="GO:0005524">
    <property type="term" value="F:ATP binding"/>
    <property type="evidence" value="ECO:0007669"/>
    <property type="project" value="UniProtKB-KW"/>
</dbReference>
<comment type="catalytic activity">
    <reaction evidence="1">
        <text>ATP + protein L-histidine = ADP + protein N-phospho-L-histidine.</text>
        <dbReference type="EC" id="2.7.13.3"/>
    </reaction>
</comment>
<dbReference type="PROSITE" id="PS50113">
    <property type="entry name" value="PAC"/>
    <property type="match status" value="1"/>
</dbReference>
<feature type="region of interest" description="Disordered" evidence="15">
    <location>
        <begin position="652"/>
        <end position="673"/>
    </location>
</feature>
<keyword evidence="7 16" id="KW-0812">Transmembrane</keyword>
<dbReference type="InterPro" id="IPR000014">
    <property type="entry name" value="PAS"/>
</dbReference>
<dbReference type="SMART" id="SM00387">
    <property type="entry name" value="HATPase_c"/>
    <property type="match status" value="1"/>
</dbReference>
<dbReference type="CDD" id="cd00082">
    <property type="entry name" value="HisKA"/>
    <property type="match status" value="1"/>
</dbReference>
<dbReference type="EC" id="2.7.13.3" evidence="3"/>
<feature type="transmembrane region" description="Helical" evidence="16">
    <location>
        <begin position="86"/>
        <end position="104"/>
    </location>
</feature>
<dbReference type="InterPro" id="IPR004358">
    <property type="entry name" value="Sig_transdc_His_kin-like_C"/>
</dbReference>
<keyword evidence="6" id="KW-0808">Transferase</keyword>
<dbReference type="InterPro" id="IPR035965">
    <property type="entry name" value="PAS-like_dom_sf"/>
</dbReference>
<dbReference type="Gene3D" id="3.30.565.10">
    <property type="entry name" value="Histidine kinase-like ATPase, C-terminal domain"/>
    <property type="match status" value="1"/>
</dbReference>
<keyword evidence="10 19" id="KW-0067">ATP-binding</keyword>
<keyword evidence="13 16" id="KW-0472">Membrane</keyword>
<evidence type="ECO:0000256" key="15">
    <source>
        <dbReference type="SAM" id="MobiDB-lite"/>
    </source>
</evidence>
<keyword evidence="20" id="KW-1185">Reference proteome</keyword>
<evidence type="ECO:0000256" key="13">
    <source>
        <dbReference type="ARBA" id="ARBA00023136"/>
    </source>
</evidence>
<evidence type="ECO:0000313" key="19">
    <source>
        <dbReference type="EMBL" id="MFB0833943.1"/>
    </source>
</evidence>
<dbReference type="SUPFAM" id="SSF47384">
    <property type="entry name" value="Homodimeric domain of signal transducing histidine kinase"/>
    <property type="match status" value="1"/>
</dbReference>
<keyword evidence="5" id="KW-0597">Phosphoprotein</keyword>
<accession>A0ABV4UK29</accession>
<feature type="transmembrane region" description="Helical" evidence="16">
    <location>
        <begin position="116"/>
        <end position="140"/>
    </location>
</feature>
<evidence type="ECO:0000256" key="6">
    <source>
        <dbReference type="ARBA" id="ARBA00022679"/>
    </source>
</evidence>